<dbReference type="Proteomes" id="UP000253529">
    <property type="component" value="Unassembled WGS sequence"/>
</dbReference>
<dbReference type="PROSITE" id="PS50995">
    <property type="entry name" value="HTH_MARR_2"/>
    <property type="match status" value="1"/>
</dbReference>
<feature type="domain" description="HTH marR-type" evidence="4">
    <location>
        <begin position="12"/>
        <end position="144"/>
    </location>
</feature>
<reference evidence="5 6" key="1">
    <citation type="submission" date="2018-06" db="EMBL/GenBank/DDBJ databases">
        <title>Genomic Encyclopedia of Type Strains, Phase IV (KMG-IV): sequencing the most valuable type-strain genomes for metagenomic binning, comparative biology and taxonomic classification.</title>
        <authorList>
            <person name="Goeker M."/>
        </authorList>
    </citation>
    <scope>NUCLEOTIDE SEQUENCE [LARGE SCALE GENOMIC DNA]</scope>
    <source>
        <strain evidence="5 6">DSM 24875</strain>
    </source>
</reference>
<evidence type="ECO:0000313" key="5">
    <source>
        <dbReference type="EMBL" id="RBP16768.1"/>
    </source>
</evidence>
<dbReference type="PANTHER" id="PTHR42756">
    <property type="entry name" value="TRANSCRIPTIONAL REGULATOR, MARR"/>
    <property type="match status" value="1"/>
</dbReference>
<evidence type="ECO:0000256" key="3">
    <source>
        <dbReference type="ARBA" id="ARBA00023163"/>
    </source>
</evidence>
<dbReference type="GO" id="GO:0003677">
    <property type="term" value="F:DNA binding"/>
    <property type="evidence" value="ECO:0007669"/>
    <property type="project" value="UniProtKB-KW"/>
</dbReference>
<keyword evidence="2" id="KW-0238">DNA-binding</keyword>
<dbReference type="AlphaFoldDB" id="A0A366FQ72"/>
<accession>A0A366FQ72</accession>
<dbReference type="GO" id="GO:0003700">
    <property type="term" value="F:DNA-binding transcription factor activity"/>
    <property type="evidence" value="ECO:0007669"/>
    <property type="project" value="InterPro"/>
</dbReference>
<comment type="caution">
    <text evidence="5">The sequence shown here is derived from an EMBL/GenBank/DDBJ whole genome shotgun (WGS) entry which is preliminary data.</text>
</comment>
<organism evidence="5 6">
    <name type="scientific">Roseiarcus fermentans</name>
    <dbReference type="NCBI Taxonomy" id="1473586"/>
    <lineage>
        <taxon>Bacteria</taxon>
        <taxon>Pseudomonadati</taxon>
        <taxon>Pseudomonadota</taxon>
        <taxon>Alphaproteobacteria</taxon>
        <taxon>Hyphomicrobiales</taxon>
        <taxon>Roseiarcaceae</taxon>
        <taxon>Roseiarcus</taxon>
    </lineage>
</organism>
<sequence length="157" mass="17267">MTIAYDRVFSRRREVAFALHDAARMLRTYSDHRARELNTTRAQWAVLVRLQRCEGAKQSELAELLDIAPITLARLVDKLDAAGLVERRADPTDRRAHRLHLTDKAIPALGALGALAEDVMSRALAGVDDATVEAILVGLATIKANLKSELHPGACHK</sequence>
<dbReference type="InterPro" id="IPR036388">
    <property type="entry name" value="WH-like_DNA-bd_sf"/>
</dbReference>
<proteinExistence type="predicted"/>
<keyword evidence="6" id="KW-1185">Reference proteome</keyword>
<keyword evidence="1" id="KW-0805">Transcription regulation</keyword>
<name>A0A366FQ72_9HYPH</name>
<dbReference type="OrthoDB" id="7949807at2"/>
<dbReference type="InterPro" id="IPR000835">
    <property type="entry name" value="HTH_MarR-typ"/>
</dbReference>
<dbReference type="EMBL" id="QNRK01000004">
    <property type="protein sequence ID" value="RBP16768.1"/>
    <property type="molecule type" value="Genomic_DNA"/>
</dbReference>
<evidence type="ECO:0000259" key="4">
    <source>
        <dbReference type="PROSITE" id="PS50995"/>
    </source>
</evidence>
<dbReference type="SUPFAM" id="SSF46785">
    <property type="entry name" value="Winged helix' DNA-binding domain"/>
    <property type="match status" value="1"/>
</dbReference>
<gene>
    <name evidence="5" type="ORF">DFR50_10445</name>
</gene>
<protein>
    <submittedName>
        <fullName evidence="5">MarR family transcriptional regulator for hemolysin</fullName>
    </submittedName>
</protein>
<dbReference type="SMART" id="SM00347">
    <property type="entry name" value="HTH_MARR"/>
    <property type="match status" value="1"/>
</dbReference>
<evidence type="ECO:0000256" key="2">
    <source>
        <dbReference type="ARBA" id="ARBA00023125"/>
    </source>
</evidence>
<dbReference type="Gene3D" id="1.10.10.10">
    <property type="entry name" value="Winged helix-like DNA-binding domain superfamily/Winged helix DNA-binding domain"/>
    <property type="match status" value="1"/>
</dbReference>
<evidence type="ECO:0000256" key="1">
    <source>
        <dbReference type="ARBA" id="ARBA00023015"/>
    </source>
</evidence>
<dbReference type="InterPro" id="IPR036390">
    <property type="entry name" value="WH_DNA-bd_sf"/>
</dbReference>
<dbReference type="PRINTS" id="PR00598">
    <property type="entry name" value="HTHMARR"/>
</dbReference>
<dbReference type="PANTHER" id="PTHR42756:SF1">
    <property type="entry name" value="TRANSCRIPTIONAL REPRESSOR OF EMRAB OPERON"/>
    <property type="match status" value="1"/>
</dbReference>
<dbReference type="Pfam" id="PF01047">
    <property type="entry name" value="MarR"/>
    <property type="match status" value="1"/>
</dbReference>
<keyword evidence="3" id="KW-0804">Transcription</keyword>
<evidence type="ECO:0000313" key="6">
    <source>
        <dbReference type="Proteomes" id="UP000253529"/>
    </source>
</evidence>
<dbReference type="RefSeq" id="WP_113888013.1">
    <property type="nucleotide sequence ID" value="NZ_QNRK01000004.1"/>
</dbReference>